<dbReference type="InterPro" id="IPR050993">
    <property type="entry name" value="Isochorismatase_domain"/>
</dbReference>
<name>A0A351R7Y1_9PROT</name>
<evidence type="ECO:0000259" key="1">
    <source>
        <dbReference type="Pfam" id="PF00857"/>
    </source>
</evidence>
<dbReference type="GO" id="GO:0016787">
    <property type="term" value="F:hydrolase activity"/>
    <property type="evidence" value="ECO:0007669"/>
    <property type="project" value="UniProtKB-KW"/>
</dbReference>
<dbReference type="CDD" id="cd01012">
    <property type="entry name" value="YcaC_related"/>
    <property type="match status" value="1"/>
</dbReference>
<feature type="domain" description="Isochorismatase-like" evidence="1">
    <location>
        <begin position="15"/>
        <end position="162"/>
    </location>
</feature>
<dbReference type="EMBL" id="DNAA01000005">
    <property type="protein sequence ID" value="HBA08152.1"/>
    <property type="molecule type" value="Genomic_DNA"/>
</dbReference>
<dbReference type="Proteomes" id="UP000264313">
    <property type="component" value="Unassembled WGS sequence"/>
</dbReference>
<sequence>MQYTTQKASVTLSQLAIVDVQAKLAAVMPVADMQAVVKNCSILLQAANMLNVGYIVTEQYPKGLGPTVPELASLIQQPPVEKITFSCVAEPKFNRHLTRDHSQVVLAGMEAHICILQTALDLLSTGKQVFVVEDAIISRNPANKANAIERMRSAGCVITNTESLVFEWLGVASGDAFKAMSKLIR</sequence>
<dbReference type="PANTHER" id="PTHR14119:SF3">
    <property type="entry name" value="ISOCHORISMATASE DOMAIN-CONTAINING PROTEIN 2"/>
    <property type="match status" value="1"/>
</dbReference>
<dbReference type="PANTHER" id="PTHR14119">
    <property type="entry name" value="HYDROLASE"/>
    <property type="match status" value="1"/>
</dbReference>
<reference evidence="2 3" key="1">
    <citation type="journal article" date="2018" name="Nat. Biotechnol.">
        <title>A standardized bacterial taxonomy based on genome phylogeny substantially revises the tree of life.</title>
        <authorList>
            <person name="Parks D.H."/>
            <person name="Chuvochina M."/>
            <person name="Waite D.W."/>
            <person name="Rinke C."/>
            <person name="Skarshewski A."/>
            <person name="Chaumeil P.A."/>
            <person name="Hugenholtz P."/>
        </authorList>
    </citation>
    <scope>NUCLEOTIDE SEQUENCE [LARGE SCALE GENOMIC DNA]</scope>
    <source>
        <strain evidence="2">UBA9958</strain>
    </source>
</reference>
<dbReference type="AlphaFoldDB" id="A0A351R7Y1"/>
<protein>
    <submittedName>
        <fullName evidence="2">Hydrolase</fullName>
    </submittedName>
</protein>
<evidence type="ECO:0000313" key="3">
    <source>
        <dbReference type="Proteomes" id="UP000264313"/>
    </source>
</evidence>
<evidence type="ECO:0000313" key="2">
    <source>
        <dbReference type="EMBL" id="HBA08152.1"/>
    </source>
</evidence>
<dbReference type="STRING" id="1132855.GCA_000384255_00174"/>
<comment type="caution">
    <text evidence="2">The sequence shown here is derived from an EMBL/GenBank/DDBJ whole genome shotgun (WGS) entry which is preliminary data.</text>
</comment>
<accession>A0A351R7Y1</accession>
<gene>
    <name evidence="2" type="ORF">DCW48_00150</name>
</gene>
<dbReference type="Gene3D" id="3.40.50.850">
    <property type="entry name" value="Isochorismatase-like"/>
    <property type="match status" value="1"/>
</dbReference>
<keyword evidence="2" id="KW-0378">Hydrolase</keyword>
<dbReference type="InterPro" id="IPR000868">
    <property type="entry name" value="Isochorismatase-like_dom"/>
</dbReference>
<dbReference type="SUPFAM" id="SSF52499">
    <property type="entry name" value="Isochorismatase-like hydrolases"/>
    <property type="match status" value="1"/>
</dbReference>
<proteinExistence type="predicted"/>
<dbReference type="InterPro" id="IPR036380">
    <property type="entry name" value="Isochorismatase-like_sf"/>
</dbReference>
<organism evidence="2 3">
    <name type="scientific">Methylotenera mobilis</name>
    <dbReference type="NCBI Taxonomy" id="359408"/>
    <lineage>
        <taxon>Bacteria</taxon>
        <taxon>Pseudomonadati</taxon>
        <taxon>Pseudomonadota</taxon>
        <taxon>Betaproteobacteria</taxon>
        <taxon>Nitrosomonadales</taxon>
        <taxon>Methylophilaceae</taxon>
        <taxon>Methylotenera</taxon>
    </lineage>
</organism>
<dbReference type="Pfam" id="PF00857">
    <property type="entry name" value="Isochorismatase"/>
    <property type="match status" value="1"/>
</dbReference>